<sequence length="199" mass="23219">HQPSTIVWLHPSHRVRGQKNGHIAKREKKYCPKERNHHSNNRATKQICIGRNMVIKLQKKEITIELKEGKRASLHIKVRVLELKSLKLFGSLLKGCRRLNFNNRFRKILDLIEVEVQPRALSALAQFYHPISKVLFQDFQLAPTLDEYECILGMSLIESQPYLYQRNYPSWVKVATMLKVLESMLAKKRLRGNDVEGIP</sequence>
<feature type="non-terminal residue" evidence="2">
    <location>
        <position position="1"/>
    </location>
</feature>
<feature type="domain" description="DUF7745" evidence="1">
    <location>
        <begin position="86"/>
        <end position="197"/>
    </location>
</feature>
<dbReference type="AlphaFoldDB" id="A0A371EPJ8"/>
<organism evidence="2 3">
    <name type="scientific">Mucuna pruriens</name>
    <name type="common">Velvet bean</name>
    <name type="synonym">Dolichos pruriens</name>
    <dbReference type="NCBI Taxonomy" id="157652"/>
    <lineage>
        <taxon>Eukaryota</taxon>
        <taxon>Viridiplantae</taxon>
        <taxon>Streptophyta</taxon>
        <taxon>Embryophyta</taxon>
        <taxon>Tracheophyta</taxon>
        <taxon>Spermatophyta</taxon>
        <taxon>Magnoliopsida</taxon>
        <taxon>eudicotyledons</taxon>
        <taxon>Gunneridae</taxon>
        <taxon>Pentapetalae</taxon>
        <taxon>rosids</taxon>
        <taxon>fabids</taxon>
        <taxon>Fabales</taxon>
        <taxon>Fabaceae</taxon>
        <taxon>Papilionoideae</taxon>
        <taxon>50 kb inversion clade</taxon>
        <taxon>NPAAA clade</taxon>
        <taxon>indigoferoid/millettioid clade</taxon>
        <taxon>Phaseoleae</taxon>
        <taxon>Mucuna</taxon>
    </lineage>
</organism>
<evidence type="ECO:0000313" key="3">
    <source>
        <dbReference type="Proteomes" id="UP000257109"/>
    </source>
</evidence>
<proteinExistence type="predicted"/>
<accession>A0A371EPJ8</accession>
<dbReference type="PANTHER" id="PTHR48201:SF12">
    <property type="entry name" value="AMINOTRANSFERASE-LIKE PLANT MOBILE DOMAIN-CONTAINING PROTEIN"/>
    <property type="match status" value="1"/>
</dbReference>
<keyword evidence="3" id="KW-1185">Reference proteome</keyword>
<evidence type="ECO:0000259" key="1">
    <source>
        <dbReference type="Pfam" id="PF24924"/>
    </source>
</evidence>
<dbReference type="Proteomes" id="UP000257109">
    <property type="component" value="Unassembled WGS sequence"/>
</dbReference>
<dbReference type="InterPro" id="IPR056647">
    <property type="entry name" value="DUF7745"/>
</dbReference>
<evidence type="ECO:0000313" key="2">
    <source>
        <dbReference type="EMBL" id="RDX67983.1"/>
    </source>
</evidence>
<protein>
    <recommendedName>
        <fullName evidence="1">DUF7745 domain-containing protein</fullName>
    </recommendedName>
</protein>
<feature type="non-terminal residue" evidence="2">
    <location>
        <position position="199"/>
    </location>
</feature>
<comment type="caution">
    <text evidence="2">The sequence shown here is derived from an EMBL/GenBank/DDBJ whole genome shotgun (WGS) entry which is preliminary data.</text>
</comment>
<gene>
    <name evidence="2" type="ORF">CR513_53081</name>
</gene>
<dbReference type="OrthoDB" id="1435357at2759"/>
<dbReference type="Pfam" id="PF24924">
    <property type="entry name" value="DUF7745"/>
    <property type="match status" value="1"/>
</dbReference>
<dbReference type="EMBL" id="QJKJ01012746">
    <property type="protein sequence ID" value="RDX67983.1"/>
    <property type="molecule type" value="Genomic_DNA"/>
</dbReference>
<reference evidence="2" key="1">
    <citation type="submission" date="2018-05" db="EMBL/GenBank/DDBJ databases">
        <title>Draft genome of Mucuna pruriens seed.</title>
        <authorList>
            <person name="Nnadi N.E."/>
            <person name="Vos R."/>
            <person name="Hasami M.H."/>
            <person name="Devisetty U.K."/>
            <person name="Aguiy J.C."/>
        </authorList>
    </citation>
    <scope>NUCLEOTIDE SEQUENCE [LARGE SCALE GENOMIC DNA]</scope>
    <source>
        <strain evidence="2">JCA_2017</strain>
    </source>
</reference>
<name>A0A371EPJ8_MUCPR</name>
<dbReference type="PANTHER" id="PTHR48201">
    <property type="entry name" value="PROTEIN, PUTATIVE-RELATED"/>
    <property type="match status" value="1"/>
</dbReference>